<dbReference type="RefSeq" id="WP_142902584.1">
    <property type="nucleotide sequence ID" value="NZ_ML660087.1"/>
</dbReference>
<dbReference type="Proteomes" id="UP000319732">
    <property type="component" value="Unassembled WGS sequence"/>
</dbReference>
<feature type="compositionally biased region" description="Basic and acidic residues" evidence="1">
    <location>
        <begin position="50"/>
        <end position="61"/>
    </location>
</feature>
<dbReference type="InterPro" id="IPR006311">
    <property type="entry name" value="TAT_signal"/>
</dbReference>
<organism evidence="2 3">
    <name type="scientific">Exilibacterium tricleocarpae</name>
    <dbReference type="NCBI Taxonomy" id="2591008"/>
    <lineage>
        <taxon>Bacteria</taxon>
        <taxon>Pseudomonadati</taxon>
        <taxon>Pseudomonadota</taxon>
        <taxon>Gammaproteobacteria</taxon>
        <taxon>Cellvibrionales</taxon>
        <taxon>Cellvibrionaceae</taxon>
        <taxon>Exilibacterium</taxon>
    </lineage>
</organism>
<proteinExistence type="predicted"/>
<gene>
    <name evidence="2" type="ORF">FKG94_02505</name>
</gene>
<comment type="caution">
    <text evidence="2">The sequence shown here is derived from an EMBL/GenBank/DDBJ whole genome shotgun (WGS) entry which is preliminary data.</text>
</comment>
<dbReference type="PROSITE" id="PS51318">
    <property type="entry name" value="TAT"/>
    <property type="match status" value="1"/>
</dbReference>
<name>A0A545U8K4_9GAMM</name>
<accession>A0A545U8K4</accession>
<keyword evidence="3" id="KW-1185">Reference proteome</keyword>
<evidence type="ECO:0000313" key="3">
    <source>
        <dbReference type="Proteomes" id="UP000319732"/>
    </source>
</evidence>
<dbReference type="EMBL" id="VHSG01000003">
    <property type="protein sequence ID" value="TQV85733.1"/>
    <property type="molecule type" value="Genomic_DNA"/>
</dbReference>
<sequence>MKAISRRRFLAYTVSVAATAWLPGLFSGCQRLSPAPFQTGRQVPPPKGCTDLREVDPGGDC</sequence>
<feature type="region of interest" description="Disordered" evidence="1">
    <location>
        <begin position="37"/>
        <end position="61"/>
    </location>
</feature>
<evidence type="ECO:0008006" key="4">
    <source>
        <dbReference type="Google" id="ProtNLM"/>
    </source>
</evidence>
<reference evidence="2 3" key="1">
    <citation type="submission" date="2019-06" db="EMBL/GenBank/DDBJ databases">
        <title>Whole genome sequence for Cellvibrionaceae sp. R142.</title>
        <authorList>
            <person name="Wang G."/>
        </authorList>
    </citation>
    <scope>NUCLEOTIDE SEQUENCE [LARGE SCALE GENOMIC DNA]</scope>
    <source>
        <strain evidence="2 3">R142</strain>
    </source>
</reference>
<protein>
    <recommendedName>
        <fullName evidence="4">Twin-arginine translocation signal domain-containing protein</fullName>
    </recommendedName>
</protein>
<dbReference type="PROSITE" id="PS51257">
    <property type="entry name" value="PROKAR_LIPOPROTEIN"/>
    <property type="match status" value="1"/>
</dbReference>
<evidence type="ECO:0000313" key="2">
    <source>
        <dbReference type="EMBL" id="TQV85733.1"/>
    </source>
</evidence>
<dbReference type="AlphaFoldDB" id="A0A545U8K4"/>
<evidence type="ECO:0000256" key="1">
    <source>
        <dbReference type="SAM" id="MobiDB-lite"/>
    </source>
</evidence>
<dbReference type="OrthoDB" id="9958288at2"/>